<protein>
    <submittedName>
        <fullName evidence="4">Glyoxylate/hydroxypyruvate reductase A</fullName>
    </submittedName>
</protein>
<dbReference type="OrthoDB" id="9787219at2"/>
<comment type="caution">
    <text evidence="4">The sequence shown here is derived from an EMBL/GenBank/DDBJ whole genome shotgun (WGS) entry which is preliminary data.</text>
</comment>
<dbReference type="GO" id="GO:0016491">
    <property type="term" value="F:oxidoreductase activity"/>
    <property type="evidence" value="ECO:0007669"/>
    <property type="project" value="UniProtKB-KW"/>
</dbReference>
<evidence type="ECO:0000256" key="1">
    <source>
        <dbReference type="ARBA" id="ARBA00023002"/>
    </source>
</evidence>
<feature type="domain" description="D-isomer specific 2-hydroxyacid dehydrogenase NAD-binding" evidence="3">
    <location>
        <begin position="118"/>
        <end position="288"/>
    </location>
</feature>
<dbReference type="Proteomes" id="UP000290849">
    <property type="component" value="Unassembled WGS sequence"/>
</dbReference>
<sequence length="323" mass="35024">MSAVPGSSSNSGAAGALVFYSEFDDFAAWREALRARLPSLDIRHASEIANPADIRYALAWKPPAGFFDSMANLRLIINLGAGVDSLVGRTDLPAGIPITRITDPHMARMMAGYVLFATLRYARDIPSFEQAQRRGAWAYRHPRAPEDVRVAVLGLGELGAFAARELRRQGLTVLGWSRSPRQIDGIQCYAGMETLDAVLAQADILVLMLPLTPQTRGLIGRERLLRLPRGAALINVARGALVDQRAMTDLLQAGHLGGATLDVFEREPLPPDDPLWRMENVLITPHLASVAIPSSAAAQIADNISRVDRGEPPLNVVDPGRGY</sequence>
<dbReference type="AlphaFoldDB" id="A0A4Q1HJV7"/>
<dbReference type="PANTHER" id="PTHR43333">
    <property type="entry name" value="2-HACID_DH_C DOMAIN-CONTAINING PROTEIN"/>
    <property type="match status" value="1"/>
</dbReference>
<dbReference type="SUPFAM" id="SSF51735">
    <property type="entry name" value="NAD(P)-binding Rossmann-fold domains"/>
    <property type="match status" value="1"/>
</dbReference>
<dbReference type="GO" id="GO:0051287">
    <property type="term" value="F:NAD binding"/>
    <property type="evidence" value="ECO:0007669"/>
    <property type="project" value="InterPro"/>
</dbReference>
<evidence type="ECO:0000256" key="2">
    <source>
        <dbReference type="ARBA" id="ARBA00023027"/>
    </source>
</evidence>
<name>A0A4Q1HJV7_9BURK</name>
<reference evidence="4 5" key="1">
    <citation type="journal article" date="2017" name="Int. J. Syst. Evol. Microbiol.">
        <title>Achromobacter aloeverae sp. nov., isolated from the root of Aloe vera (L.) Burm.f.</title>
        <authorList>
            <person name="Kuncharoen N."/>
            <person name="Muramatsu Y."/>
            <person name="Shibata C."/>
            <person name="Kamakura Y."/>
            <person name="Nakagawa Y."/>
            <person name="Tanasupawat S."/>
        </authorList>
    </citation>
    <scope>NUCLEOTIDE SEQUENCE [LARGE SCALE GENOMIC DNA]</scope>
    <source>
        <strain evidence="4 5">AVA-1</strain>
    </source>
</reference>
<evidence type="ECO:0000313" key="5">
    <source>
        <dbReference type="Proteomes" id="UP000290849"/>
    </source>
</evidence>
<dbReference type="RefSeq" id="WP_129150665.1">
    <property type="nucleotide sequence ID" value="NZ_JBHSDO010000014.1"/>
</dbReference>
<organism evidence="4 5">
    <name type="scientific">Achromobacter aloeverae</name>
    <dbReference type="NCBI Taxonomy" id="1750518"/>
    <lineage>
        <taxon>Bacteria</taxon>
        <taxon>Pseudomonadati</taxon>
        <taxon>Pseudomonadota</taxon>
        <taxon>Betaproteobacteria</taxon>
        <taxon>Burkholderiales</taxon>
        <taxon>Alcaligenaceae</taxon>
        <taxon>Achromobacter</taxon>
    </lineage>
</organism>
<accession>A0A4Q1HJV7</accession>
<keyword evidence="1" id="KW-0560">Oxidoreductase</keyword>
<dbReference type="SUPFAM" id="SSF52283">
    <property type="entry name" value="Formate/glycerate dehydrogenase catalytic domain-like"/>
    <property type="match status" value="1"/>
</dbReference>
<dbReference type="Gene3D" id="3.40.50.720">
    <property type="entry name" value="NAD(P)-binding Rossmann-like Domain"/>
    <property type="match status" value="2"/>
</dbReference>
<proteinExistence type="predicted"/>
<gene>
    <name evidence="4" type="ORF">C7R54_11960</name>
</gene>
<keyword evidence="4" id="KW-0670">Pyruvate</keyword>
<dbReference type="Pfam" id="PF02826">
    <property type="entry name" value="2-Hacid_dh_C"/>
    <property type="match status" value="1"/>
</dbReference>
<dbReference type="InterPro" id="IPR036291">
    <property type="entry name" value="NAD(P)-bd_dom_sf"/>
</dbReference>
<dbReference type="PANTHER" id="PTHR43333:SF1">
    <property type="entry name" value="D-ISOMER SPECIFIC 2-HYDROXYACID DEHYDROGENASE NAD-BINDING DOMAIN-CONTAINING PROTEIN"/>
    <property type="match status" value="1"/>
</dbReference>
<dbReference type="EMBL" id="PYAL01000003">
    <property type="protein sequence ID" value="RXN90229.1"/>
    <property type="molecule type" value="Genomic_DNA"/>
</dbReference>
<dbReference type="InterPro" id="IPR006140">
    <property type="entry name" value="D-isomer_DH_NAD-bd"/>
</dbReference>
<keyword evidence="2" id="KW-0520">NAD</keyword>
<dbReference type="CDD" id="cd12164">
    <property type="entry name" value="GDH_like_2"/>
    <property type="match status" value="1"/>
</dbReference>
<evidence type="ECO:0000313" key="4">
    <source>
        <dbReference type="EMBL" id="RXN90229.1"/>
    </source>
</evidence>
<keyword evidence="5" id="KW-1185">Reference proteome</keyword>
<evidence type="ECO:0000259" key="3">
    <source>
        <dbReference type="Pfam" id="PF02826"/>
    </source>
</evidence>